<evidence type="ECO:0000259" key="5">
    <source>
        <dbReference type="Pfam" id="PF05485"/>
    </source>
</evidence>
<evidence type="ECO:0000256" key="3">
    <source>
        <dbReference type="ARBA" id="ARBA00022833"/>
    </source>
</evidence>
<dbReference type="Pfam" id="PF05485">
    <property type="entry name" value="THAP"/>
    <property type="match status" value="1"/>
</dbReference>
<evidence type="ECO:0000313" key="7">
    <source>
        <dbReference type="Proteomes" id="UP000007819"/>
    </source>
</evidence>
<keyword evidence="4" id="KW-0238">DNA-binding</keyword>
<name>A0A8R2B822_ACYPI</name>
<dbReference type="GO" id="GO:0003677">
    <property type="term" value="F:DNA binding"/>
    <property type="evidence" value="ECO:0007669"/>
    <property type="project" value="UniProtKB-KW"/>
</dbReference>
<dbReference type="GO" id="GO:0008270">
    <property type="term" value="F:zinc ion binding"/>
    <property type="evidence" value="ECO:0007669"/>
    <property type="project" value="UniProtKB-KW"/>
</dbReference>
<evidence type="ECO:0000256" key="1">
    <source>
        <dbReference type="ARBA" id="ARBA00022723"/>
    </source>
</evidence>
<keyword evidence="1" id="KW-0479">Metal-binding</keyword>
<evidence type="ECO:0000256" key="4">
    <source>
        <dbReference type="ARBA" id="ARBA00023125"/>
    </source>
</evidence>
<dbReference type="AlphaFoldDB" id="A0A8R2B822"/>
<dbReference type="SUPFAM" id="SSF57716">
    <property type="entry name" value="Glucocorticoid receptor-like (DNA-binding domain)"/>
    <property type="match status" value="1"/>
</dbReference>
<reference evidence="6" key="2">
    <citation type="submission" date="2022-06" db="UniProtKB">
        <authorList>
            <consortium name="EnsemblMetazoa"/>
        </authorList>
    </citation>
    <scope>IDENTIFICATION</scope>
</reference>
<protein>
    <recommendedName>
        <fullName evidence="5">THAP-type domain-containing protein</fullName>
    </recommendedName>
</protein>
<evidence type="ECO:0000313" key="6">
    <source>
        <dbReference type="EnsemblMetazoa" id="XP_008185755.1"/>
    </source>
</evidence>
<evidence type="ECO:0000256" key="2">
    <source>
        <dbReference type="ARBA" id="ARBA00022771"/>
    </source>
</evidence>
<dbReference type="InterPro" id="IPR006612">
    <property type="entry name" value="THAP_Znf"/>
</dbReference>
<keyword evidence="7" id="KW-1185">Reference proteome</keyword>
<keyword evidence="3" id="KW-0862">Zinc</keyword>
<dbReference type="Gene3D" id="6.20.210.20">
    <property type="entry name" value="THAP domain"/>
    <property type="match status" value="1"/>
</dbReference>
<dbReference type="EnsemblMetazoa" id="XM_008187533.3">
    <property type="protein sequence ID" value="XP_008185755.1"/>
    <property type="gene ID" value="LOC100575798"/>
</dbReference>
<organism evidence="6 7">
    <name type="scientific">Acyrthosiphon pisum</name>
    <name type="common">Pea aphid</name>
    <dbReference type="NCBI Taxonomy" id="7029"/>
    <lineage>
        <taxon>Eukaryota</taxon>
        <taxon>Metazoa</taxon>
        <taxon>Ecdysozoa</taxon>
        <taxon>Arthropoda</taxon>
        <taxon>Hexapoda</taxon>
        <taxon>Insecta</taxon>
        <taxon>Pterygota</taxon>
        <taxon>Neoptera</taxon>
        <taxon>Paraneoptera</taxon>
        <taxon>Hemiptera</taxon>
        <taxon>Sternorrhyncha</taxon>
        <taxon>Aphidomorpha</taxon>
        <taxon>Aphidoidea</taxon>
        <taxon>Aphididae</taxon>
        <taxon>Macrosiphini</taxon>
        <taxon>Acyrthosiphon</taxon>
    </lineage>
</organism>
<accession>A0A8R2B822</accession>
<dbReference type="OrthoDB" id="6627757at2759"/>
<keyword evidence="2" id="KW-0863">Zinc-finger</keyword>
<dbReference type="RefSeq" id="XP_008185755.1">
    <property type="nucleotide sequence ID" value="XM_008187533.2"/>
</dbReference>
<dbReference type="Proteomes" id="UP000007819">
    <property type="component" value="Chromosome A2"/>
</dbReference>
<feature type="domain" description="THAP-type" evidence="5">
    <location>
        <begin position="21"/>
        <end position="81"/>
    </location>
</feature>
<dbReference type="InterPro" id="IPR038441">
    <property type="entry name" value="THAP_Znf_sf"/>
</dbReference>
<dbReference type="GeneID" id="100575798"/>
<sequence length="105" mass="11831">MEVDMNNLHAPRTIEYTTDGCAVPGCISNTDLVEDENISLFQPSIENVNEWSSSLNLNLTVNSYVCDRHFRPEHLLYPEVFVNGSMKVIKCRLNSALPIAMDAEE</sequence>
<reference evidence="7" key="1">
    <citation type="submission" date="2010-06" db="EMBL/GenBank/DDBJ databases">
        <authorList>
            <person name="Jiang H."/>
            <person name="Abraham K."/>
            <person name="Ali S."/>
            <person name="Alsbrooks S.L."/>
            <person name="Anim B.N."/>
            <person name="Anosike U.S."/>
            <person name="Attaway T."/>
            <person name="Bandaranaike D.P."/>
            <person name="Battles P.K."/>
            <person name="Bell S.N."/>
            <person name="Bell A.V."/>
            <person name="Beltran B."/>
            <person name="Bickham C."/>
            <person name="Bustamante Y."/>
            <person name="Caleb T."/>
            <person name="Canada A."/>
            <person name="Cardenas V."/>
            <person name="Carter K."/>
            <person name="Chacko J."/>
            <person name="Chandrabose M.N."/>
            <person name="Chavez D."/>
            <person name="Chavez A."/>
            <person name="Chen L."/>
            <person name="Chu H.-S."/>
            <person name="Claassen K.J."/>
            <person name="Cockrell R."/>
            <person name="Collins M."/>
            <person name="Cooper J.A."/>
            <person name="Cree A."/>
            <person name="Curry S.M."/>
            <person name="Da Y."/>
            <person name="Dao M.D."/>
            <person name="Das B."/>
            <person name="Davila M.-L."/>
            <person name="Davy-Carroll L."/>
            <person name="Denson S."/>
            <person name="Dinh H."/>
            <person name="Ebong V.E."/>
            <person name="Edwards J.R."/>
            <person name="Egan A."/>
            <person name="El-Daye J."/>
            <person name="Escobedo L."/>
            <person name="Fernandez S."/>
            <person name="Fernando P.R."/>
            <person name="Flagg N."/>
            <person name="Forbes L.D."/>
            <person name="Fowler R.G."/>
            <person name="Fu Q."/>
            <person name="Gabisi R.A."/>
            <person name="Ganer J."/>
            <person name="Garbino Pronczuk A."/>
            <person name="Garcia R.M."/>
            <person name="Garner T."/>
            <person name="Garrett T.E."/>
            <person name="Gonzalez D.A."/>
            <person name="Hamid H."/>
            <person name="Hawkins E.S."/>
            <person name="Hirani K."/>
            <person name="Hogues M.E."/>
            <person name="Hollins B."/>
            <person name="Hsiao C.-H."/>
            <person name="Jabil R."/>
            <person name="James M.L."/>
            <person name="Jhangiani S.N."/>
            <person name="Johnson B."/>
            <person name="Johnson Q."/>
            <person name="Joshi V."/>
            <person name="Kalu J.B."/>
            <person name="Kam C."/>
            <person name="Kashfia A."/>
            <person name="Keebler J."/>
            <person name="Kisamo H."/>
            <person name="Kovar C.L."/>
            <person name="Lago L.A."/>
            <person name="Lai C.-Y."/>
            <person name="Laidlaw J."/>
            <person name="Lara F."/>
            <person name="Le T.-K."/>
            <person name="Lee S.L."/>
            <person name="Legall F.H."/>
            <person name="Lemon S.J."/>
            <person name="Lewis L.R."/>
            <person name="Li B."/>
            <person name="Liu Y."/>
            <person name="Liu Y.-S."/>
            <person name="Lopez J."/>
            <person name="Lozado R.J."/>
            <person name="Lu J."/>
            <person name="Madu R.C."/>
            <person name="Maheshwari M."/>
            <person name="Maheshwari R."/>
            <person name="Malloy K."/>
            <person name="Martinez E."/>
            <person name="Mathew T."/>
            <person name="Mercado I.C."/>
            <person name="Mercado C."/>
            <person name="Meyer B."/>
            <person name="Montgomery K."/>
            <person name="Morgan M.B."/>
            <person name="Munidasa M."/>
            <person name="Nazareth L.V."/>
            <person name="Nelson J."/>
            <person name="Ng B.M."/>
            <person name="Nguyen N.B."/>
            <person name="Nguyen P.Q."/>
            <person name="Nguyen T."/>
            <person name="Obregon M."/>
            <person name="Okwuonu G.O."/>
            <person name="Onwere C.G."/>
            <person name="Orozco G."/>
            <person name="Parra A."/>
            <person name="Patel S."/>
            <person name="Patil S."/>
            <person name="Perez A."/>
            <person name="Perez Y."/>
            <person name="Pham C."/>
            <person name="Primus E.L."/>
            <person name="Pu L.-L."/>
            <person name="Puazo M."/>
            <person name="Qin X."/>
            <person name="Quiroz J.B."/>
            <person name="Reese J."/>
            <person name="Richards S."/>
            <person name="Rives C.M."/>
            <person name="Robberts R."/>
            <person name="Ruiz S.J."/>
            <person name="Ruiz M.J."/>
            <person name="Santibanez J."/>
            <person name="Schneider B.W."/>
            <person name="Sisson I."/>
            <person name="Smith M."/>
            <person name="Sodergren E."/>
            <person name="Song X.-Z."/>
            <person name="Song B.B."/>
            <person name="Summersgill H."/>
            <person name="Thelus R."/>
            <person name="Thornton R.D."/>
            <person name="Trejos Z.Y."/>
            <person name="Usmani K."/>
            <person name="Vattathil S."/>
            <person name="Villasana D."/>
            <person name="Walker D.L."/>
            <person name="Wang S."/>
            <person name="Wang K."/>
            <person name="White C.S."/>
            <person name="Williams A.C."/>
            <person name="Williamson J."/>
            <person name="Wilson K."/>
            <person name="Woghiren I.O."/>
            <person name="Woodworth J.R."/>
            <person name="Worley K.C."/>
            <person name="Wright R.A."/>
            <person name="Wu W."/>
            <person name="Young L."/>
            <person name="Zhang L."/>
            <person name="Zhang J."/>
            <person name="Zhu Y."/>
            <person name="Muzny D.M."/>
            <person name="Weinstock G."/>
            <person name="Gibbs R.A."/>
        </authorList>
    </citation>
    <scope>NUCLEOTIDE SEQUENCE [LARGE SCALE GENOMIC DNA]</scope>
    <source>
        <strain evidence="7">LSR1</strain>
    </source>
</reference>
<proteinExistence type="predicted"/>